<feature type="compositionally biased region" description="Low complexity" evidence="1">
    <location>
        <begin position="174"/>
        <end position="186"/>
    </location>
</feature>
<protein>
    <recommendedName>
        <fullName evidence="2">PPM-type phosphatase domain-containing protein</fullName>
    </recommendedName>
</protein>
<accession>K5XX59</accession>
<dbReference type="AlphaFoldDB" id="K5XX59"/>
<dbReference type="PANTHER" id="PTHR13832:SF792">
    <property type="entry name" value="GM14286P"/>
    <property type="match status" value="1"/>
</dbReference>
<dbReference type="SMART" id="SM00332">
    <property type="entry name" value="PP2Cc"/>
    <property type="match status" value="1"/>
</dbReference>
<evidence type="ECO:0000259" key="2">
    <source>
        <dbReference type="PROSITE" id="PS51746"/>
    </source>
</evidence>
<dbReference type="InParanoid" id="K5XX59"/>
<name>K5XX59_AGABU</name>
<dbReference type="GeneID" id="18830205"/>
<reference evidence="4" key="1">
    <citation type="journal article" date="2012" name="Proc. Natl. Acad. Sci. U.S.A.">
        <title>Genome sequence of the button mushroom Agaricus bisporus reveals mechanisms governing adaptation to a humic-rich ecological niche.</title>
        <authorList>
            <person name="Morin E."/>
            <person name="Kohler A."/>
            <person name="Baker A.R."/>
            <person name="Foulongne-Oriol M."/>
            <person name="Lombard V."/>
            <person name="Nagy L.G."/>
            <person name="Ohm R.A."/>
            <person name="Patyshakuliyeva A."/>
            <person name="Brun A."/>
            <person name="Aerts A.L."/>
            <person name="Bailey A.M."/>
            <person name="Billette C."/>
            <person name="Coutinho P.M."/>
            <person name="Deakin G."/>
            <person name="Doddapaneni H."/>
            <person name="Floudas D."/>
            <person name="Grimwood J."/>
            <person name="Hilden K."/>
            <person name="Kuees U."/>
            <person name="LaButti K.M."/>
            <person name="Lapidus A."/>
            <person name="Lindquist E.A."/>
            <person name="Lucas S.M."/>
            <person name="Murat C."/>
            <person name="Riley R.W."/>
            <person name="Salamov A.A."/>
            <person name="Schmutz J."/>
            <person name="Subramanian V."/>
            <person name="Woesten H.A.B."/>
            <person name="Xu J."/>
            <person name="Eastwood D.C."/>
            <person name="Foster G.D."/>
            <person name="Sonnenberg A.S."/>
            <person name="Cullen D."/>
            <person name="de Vries R.P."/>
            <person name="Lundell T."/>
            <person name="Hibbett D.S."/>
            <person name="Henrissat B."/>
            <person name="Burton K.S."/>
            <person name="Kerrigan R.W."/>
            <person name="Challen M.P."/>
            <person name="Grigoriev I.V."/>
            <person name="Martin F."/>
        </authorList>
    </citation>
    <scope>NUCLEOTIDE SEQUENCE [LARGE SCALE GENOMIC DNA]</scope>
    <source>
        <strain evidence="4">JB137-S8 / ATCC MYA-4627 / FGSC 10392</strain>
    </source>
</reference>
<feature type="compositionally biased region" description="Basic and acidic residues" evidence="1">
    <location>
        <begin position="312"/>
        <end position="321"/>
    </location>
</feature>
<dbReference type="EMBL" id="JH971389">
    <property type="protein sequence ID" value="EKM79870.1"/>
    <property type="molecule type" value="Genomic_DNA"/>
</dbReference>
<dbReference type="OMA" id="GEQAMAP"/>
<dbReference type="OrthoDB" id="420076at2759"/>
<dbReference type="Gene3D" id="3.60.40.10">
    <property type="entry name" value="PPM-type phosphatase domain"/>
    <property type="match status" value="1"/>
</dbReference>
<dbReference type="KEGG" id="abp:AGABI1DRAFT57103"/>
<dbReference type="PROSITE" id="PS51746">
    <property type="entry name" value="PPM_2"/>
    <property type="match status" value="1"/>
</dbReference>
<feature type="domain" description="PPM-type phosphatase" evidence="2">
    <location>
        <begin position="80"/>
        <end position="535"/>
    </location>
</feature>
<dbReference type="InterPro" id="IPR001932">
    <property type="entry name" value="PPM-type_phosphatase-like_dom"/>
</dbReference>
<dbReference type="SUPFAM" id="SSF81606">
    <property type="entry name" value="PP2C-like"/>
    <property type="match status" value="1"/>
</dbReference>
<feature type="region of interest" description="Disordered" evidence="1">
    <location>
        <begin position="302"/>
        <end position="328"/>
    </location>
</feature>
<organism evidence="3 4">
    <name type="scientific">Agaricus bisporus var. burnettii (strain JB137-S8 / ATCC MYA-4627 / FGSC 10392)</name>
    <name type="common">White button mushroom</name>
    <dbReference type="NCBI Taxonomy" id="597362"/>
    <lineage>
        <taxon>Eukaryota</taxon>
        <taxon>Fungi</taxon>
        <taxon>Dikarya</taxon>
        <taxon>Basidiomycota</taxon>
        <taxon>Agaricomycotina</taxon>
        <taxon>Agaricomycetes</taxon>
        <taxon>Agaricomycetidae</taxon>
        <taxon>Agaricales</taxon>
        <taxon>Agaricineae</taxon>
        <taxon>Agaricaceae</taxon>
        <taxon>Agaricus</taxon>
    </lineage>
</organism>
<gene>
    <name evidence="3" type="ORF">AGABI1DRAFT_57103</name>
</gene>
<dbReference type="Pfam" id="PF00481">
    <property type="entry name" value="PP2C"/>
    <property type="match status" value="1"/>
</dbReference>
<dbReference type="eggNOG" id="KOG0700">
    <property type="taxonomic scope" value="Eukaryota"/>
</dbReference>
<dbReference type="InterPro" id="IPR015655">
    <property type="entry name" value="PP2C"/>
</dbReference>
<dbReference type="GO" id="GO:0004741">
    <property type="term" value="F:[pyruvate dehydrogenase (acetyl-transferring)]-phosphatase activity"/>
    <property type="evidence" value="ECO:0007669"/>
    <property type="project" value="TreeGrafter"/>
</dbReference>
<dbReference type="Proteomes" id="UP000008493">
    <property type="component" value="Unassembled WGS sequence"/>
</dbReference>
<keyword evidence="4" id="KW-1185">Reference proteome</keyword>
<dbReference type="PANTHER" id="PTHR13832">
    <property type="entry name" value="PROTEIN PHOSPHATASE 2C"/>
    <property type="match status" value="1"/>
</dbReference>
<dbReference type="FunCoup" id="K5XX59">
    <property type="interactions" value="189"/>
</dbReference>
<evidence type="ECO:0000256" key="1">
    <source>
        <dbReference type="SAM" id="MobiDB-lite"/>
    </source>
</evidence>
<dbReference type="STRING" id="597362.K5XX59"/>
<sequence>MLRRVWKPVAATVVLGVPSYYVYRSYSRNPSFELSIRARGPDGKPEMSTRRIEILPLKTLEDRINQNTSVSSHTSPEGIRWNHTTAFLASNDPIEDANATQIVHRDDSDPSAPGDYLFFTVMDGHSGTHTSQLLSKVLIKAVALELHSLSNPSSKIDSSSGVLSSAKNLLWSPKRSTPSSFPSTPSHQGPVDADPARVSYAIAEAFARLDHELTSAPLRILANNLDEESKKNRIVPDLSQHPLALTSMLPAISGSCAIMAMFDTAHRDLYVACTGDSRAVAGVWEPTEDGKGQWRVEVLSEDQTGRNPNEAQRMRSEHPPEESGDVIRNGRVLGGLEPTRAFGDSRYKWPRPIQETLNEAFMKGNGRPIRPPPSLFKTPPYVTARPVVTHRKFTFPSPNSPPTPSSEGSQKPTRFLVLATDGLWDELSNTEVVSLVAGHLQGLKGNVPKSNLPSLVHTTIGEASGIDGKSASTQEHKERAAKAGNWAFKDENMSAHLIRNAFGGGDEIQLRKKLSIPAPYSRQSRDDVTVTVVWWEEGNKADVNVENVKAKL</sequence>
<evidence type="ECO:0000313" key="4">
    <source>
        <dbReference type="Proteomes" id="UP000008493"/>
    </source>
</evidence>
<dbReference type="HOGENOM" id="CLU_021928_3_1_1"/>
<proteinExistence type="predicted"/>
<feature type="region of interest" description="Disordered" evidence="1">
    <location>
        <begin position="174"/>
        <end position="193"/>
    </location>
</feature>
<dbReference type="InterPro" id="IPR036457">
    <property type="entry name" value="PPM-type-like_dom_sf"/>
</dbReference>
<dbReference type="RefSeq" id="XP_007328911.1">
    <property type="nucleotide sequence ID" value="XM_007328849.1"/>
</dbReference>
<evidence type="ECO:0000313" key="3">
    <source>
        <dbReference type="EMBL" id="EKM79870.1"/>
    </source>
</evidence>
<dbReference type="CDD" id="cd00143">
    <property type="entry name" value="PP2Cc"/>
    <property type="match status" value="1"/>
</dbReference>
<dbReference type="GO" id="GO:0005739">
    <property type="term" value="C:mitochondrion"/>
    <property type="evidence" value="ECO:0007669"/>
    <property type="project" value="TreeGrafter"/>
</dbReference>